<comment type="caution">
    <text evidence="2">The sequence shown here is derived from an EMBL/GenBank/DDBJ whole genome shotgun (WGS) entry which is preliminary data.</text>
</comment>
<organism evidence="2 3">
    <name type="scientific">Bradyrhizobium uaiense</name>
    <dbReference type="NCBI Taxonomy" id="2594946"/>
    <lineage>
        <taxon>Bacteria</taxon>
        <taxon>Pseudomonadati</taxon>
        <taxon>Pseudomonadota</taxon>
        <taxon>Alphaproteobacteria</taxon>
        <taxon>Hyphomicrobiales</taxon>
        <taxon>Nitrobacteraceae</taxon>
        <taxon>Bradyrhizobium</taxon>
    </lineage>
</organism>
<gene>
    <name evidence="2" type="ORF">FNJ47_26225</name>
</gene>
<accession>A0A6P1BM01</accession>
<evidence type="ECO:0000313" key="2">
    <source>
        <dbReference type="EMBL" id="NEU99229.1"/>
    </source>
</evidence>
<name>A0A6P1BM01_9BRAD</name>
<evidence type="ECO:0000313" key="3">
    <source>
        <dbReference type="Proteomes" id="UP000468531"/>
    </source>
</evidence>
<proteinExistence type="predicted"/>
<keyword evidence="3" id="KW-1185">Reference proteome</keyword>
<evidence type="ECO:0000256" key="1">
    <source>
        <dbReference type="SAM" id="MobiDB-lite"/>
    </source>
</evidence>
<dbReference type="EMBL" id="VKHP01000122">
    <property type="protein sequence ID" value="NEU99229.1"/>
    <property type="molecule type" value="Genomic_DNA"/>
</dbReference>
<dbReference type="RefSeq" id="WP_163158229.1">
    <property type="nucleotide sequence ID" value="NZ_VKHP01000122.1"/>
</dbReference>
<protein>
    <submittedName>
        <fullName evidence="2">Uncharacterized protein</fullName>
    </submittedName>
</protein>
<feature type="region of interest" description="Disordered" evidence="1">
    <location>
        <begin position="69"/>
        <end position="102"/>
    </location>
</feature>
<sequence length="102" mass="11542">MLPRNKAEGEEERLRFAGRFCFDRRISLFQKNGVVIHRVLFAPDNGAPFEFTIDQSTCTALIEDAKARAESAKRAAGPAPNSLTEPKRVHTMTIRPEQTEQR</sequence>
<dbReference type="AlphaFoldDB" id="A0A6P1BM01"/>
<reference evidence="2 3" key="1">
    <citation type="journal article" date="2020" name="Arch. Microbiol.">
        <title>Bradyrhizobium uaiense sp. nov., a new highly efficient cowpea symbiont.</title>
        <authorList>
            <person name="Cabral Michel D."/>
            <person name="Azarias Guimaraes A."/>
            <person name="Martins da Costa E."/>
            <person name="Soares de Carvalho T."/>
            <person name="Balsanelli E."/>
            <person name="Willems A."/>
            <person name="Maltempi de Souza E."/>
            <person name="de Souza Moreira F.M."/>
        </authorList>
    </citation>
    <scope>NUCLEOTIDE SEQUENCE [LARGE SCALE GENOMIC DNA]</scope>
    <source>
        <strain evidence="2 3">UFLA 03-164</strain>
    </source>
</reference>
<dbReference type="Proteomes" id="UP000468531">
    <property type="component" value="Unassembled WGS sequence"/>
</dbReference>